<proteinExistence type="predicted"/>
<feature type="region of interest" description="Disordered" evidence="1">
    <location>
        <begin position="446"/>
        <end position="499"/>
    </location>
</feature>
<evidence type="ECO:0000313" key="3">
    <source>
        <dbReference type="Proteomes" id="UP001162162"/>
    </source>
</evidence>
<reference evidence="2" key="1">
    <citation type="journal article" date="2023" name="Insect Mol. Biol.">
        <title>Genome sequencing provides insights into the evolution of gene families encoding plant cell wall-degrading enzymes in longhorned beetles.</title>
        <authorList>
            <person name="Shin N.R."/>
            <person name="Okamura Y."/>
            <person name="Kirsch R."/>
            <person name="Pauchet Y."/>
        </authorList>
    </citation>
    <scope>NUCLEOTIDE SEQUENCE</scope>
    <source>
        <strain evidence="2">AMC_N1</strain>
    </source>
</reference>
<evidence type="ECO:0000313" key="2">
    <source>
        <dbReference type="EMBL" id="KAJ8957077.1"/>
    </source>
</evidence>
<feature type="compositionally biased region" description="Basic and acidic residues" evidence="1">
    <location>
        <begin position="381"/>
        <end position="390"/>
    </location>
</feature>
<sequence length="499" mass="58369">YTWLSNNLKIEEGDFKSLKSEYQRRFKNFFEAINRSLSQEIPRNSIVRLTPYPVSEAKSATLALVMSLVLNPRQNRLLIFWAYSLSTSGRTFMSPEQSSRLRLIAYGSLTIMDHEDVLTVRPLKPEVSLRLEGSHDFQSEYNESFTRHAFESLMRPPDLAKIMDDGVAIREPVTPQIDLHSQRISRGLLKRPTNLKTEGDFFHATEYAEKFIQYLIEKRAELLRTPTTLKLEGDMDTRTENREQYIKYDKPQRAHLCKKFSNLHLEGDRDVMTEKQEKFMPFEKSTNLHLEGDLNLIPEYRRQYVEYKTPERPKLAIPANNLKLSGLFENNVQDANAFHQKMHPLIPFLRDSDKKTDHTVSHRRTSTRSLHLGDNFGRNRNLSESEEARTRRTSYWGAGKSSSQPNLNYLKRDHMPLEGNMDLNPEYRSSYVDYYKDGRISPRVRTRRRSGLDYMTDGSRMDAKPEYRSSYVNFPRQRPHLRKPECHLSSEGEVTKSSN</sequence>
<organism evidence="2 3">
    <name type="scientific">Aromia moschata</name>
    <dbReference type="NCBI Taxonomy" id="1265417"/>
    <lineage>
        <taxon>Eukaryota</taxon>
        <taxon>Metazoa</taxon>
        <taxon>Ecdysozoa</taxon>
        <taxon>Arthropoda</taxon>
        <taxon>Hexapoda</taxon>
        <taxon>Insecta</taxon>
        <taxon>Pterygota</taxon>
        <taxon>Neoptera</taxon>
        <taxon>Endopterygota</taxon>
        <taxon>Coleoptera</taxon>
        <taxon>Polyphaga</taxon>
        <taxon>Cucujiformia</taxon>
        <taxon>Chrysomeloidea</taxon>
        <taxon>Cerambycidae</taxon>
        <taxon>Cerambycinae</taxon>
        <taxon>Callichromatini</taxon>
        <taxon>Aromia</taxon>
    </lineage>
</organism>
<name>A0AAV8YZG0_9CUCU</name>
<protein>
    <submittedName>
        <fullName evidence="2">Uncharacterized protein</fullName>
    </submittedName>
</protein>
<comment type="caution">
    <text evidence="2">The sequence shown here is derived from an EMBL/GenBank/DDBJ whole genome shotgun (WGS) entry which is preliminary data.</text>
</comment>
<accession>A0AAV8YZG0</accession>
<gene>
    <name evidence="2" type="ORF">NQ318_007290</name>
</gene>
<keyword evidence="3" id="KW-1185">Reference proteome</keyword>
<dbReference type="AlphaFoldDB" id="A0AAV8YZG0"/>
<feature type="compositionally biased region" description="Basic and acidic residues" evidence="1">
    <location>
        <begin position="482"/>
        <end position="499"/>
    </location>
</feature>
<feature type="non-terminal residue" evidence="2">
    <location>
        <position position="1"/>
    </location>
</feature>
<evidence type="ECO:0000256" key="1">
    <source>
        <dbReference type="SAM" id="MobiDB-lite"/>
    </source>
</evidence>
<feature type="region of interest" description="Disordered" evidence="1">
    <location>
        <begin position="359"/>
        <end position="408"/>
    </location>
</feature>
<dbReference type="Proteomes" id="UP001162162">
    <property type="component" value="Unassembled WGS sequence"/>
</dbReference>
<dbReference type="EMBL" id="JAPWTK010000025">
    <property type="protein sequence ID" value="KAJ8957077.1"/>
    <property type="molecule type" value="Genomic_DNA"/>
</dbReference>